<dbReference type="EMBL" id="CALLCH030000016">
    <property type="protein sequence ID" value="CAI4217640.1"/>
    <property type="molecule type" value="Genomic_DNA"/>
</dbReference>
<dbReference type="Pfam" id="PF06985">
    <property type="entry name" value="HET"/>
    <property type="match status" value="1"/>
</dbReference>
<sequence>MASDTTQRLSTIKKLSPESLSSRMMGIERGAKMPFRHVHCHILRVASSGNDTVSGRYQFSPADAPGIRMPPDVVLDRILNFKRCNPEYRNTPFWIDKLCINQDESEEKEIAVHSMDLVYQYSGCGLGLMFSEITTVEELTLLRKLLDGKLAESSGDEYRLLIGPEEVGPAGEDLYGKTTGEIQVYPLNFRTEVTTLCLALTPLLDVAGKHRAAKILQFAGRYSSIYRACRRKTSGSSLHAMAPAIFNDIGSRGITMPSDILAIAANCCRYVTRLRGDVIDRSGESLSLAILSLFLLNGEVIRSDLPSDQVLRQSIFECLGAVKLRVIPPVKTAELIFIKHCRLSDVRFGPDGIRTTGVLSRLSARIRVPVPAEQRKEYFKVDSTVDFLRLTQAELDLLRTLAQYLETNTNLRREGGGALPVLLKTFIKEKSGSFTPQYWSMQHLKLMMAKSVCRALAEDRPLLLTRLFKPNAAWTPFLGVFAPEDPDSFNNSTFAFTCITTDNEFKDRGAKLARKNTRLVSLEVVVSPNKLYMTPKRWINGLWFFNNGDHQREITIPWPEWMK</sequence>
<dbReference type="AlphaFoldDB" id="A0A9P1H9C1"/>
<dbReference type="Proteomes" id="UP000838763">
    <property type="component" value="Unassembled WGS sequence"/>
</dbReference>
<comment type="caution">
    <text evidence="2">The sequence shown here is derived from an EMBL/GenBank/DDBJ whole genome shotgun (WGS) entry which is preliminary data.</text>
</comment>
<evidence type="ECO:0000313" key="3">
    <source>
        <dbReference type="Proteomes" id="UP000838763"/>
    </source>
</evidence>
<proteinExistence type="predicted"/>
<protein>
    <recommendedName>
        <fullName evidence="1">Heterokaryon incompatibility domain-containing protein</fullName>
    </recommendedName>
</protein>
<name>A0A9P1H9C1_9PEZI</name>
<gene>
    <name evidence="2" type="ORF">PPNO1_LOCUS7245</name>
</gene>
<evidence type="ECO:0000259" key="1">
    <source>
        <dbReference type="Pfam" id="PF06985"/>
    </source>
</evidence>
<reference evidence="2" key="1">
    <citation type="submission" date="2022-11" db="EMBL/GenBank/DDBJ databases">
        <authorList>
            <person name="Scott C."/>
            <person name="Bruce N."/>
        </authorList>
    </citation>
    <scope>NUCLEOTIDE SEQUENCE</scope>
</reference>
<keyword evidence="3" id="KW-1185">Reference proteome</keyword>
<feature type="domain" description="Heterokaryon incompatibility" evidence="1">
    <location>
        <begin position="93"/>
        <end position="127"/>
    </location>
</feature>
<dbReference type="OrthoDB" id="270167at2759"/>
<organism evidence="2 3">
    <name type="scientific">Parascedosporium putredinis</name>
    <dbReference type="NCBI Taxonomy" id="1442378"/>
    <lineage>
        <taxon>Eukaryota</taxon>
        <taxon>Fungi</taxon>
        <taxon>Dikarya</taxon>
        <taxon>Ascomycota</taxon>
        <taxon>Pezizomycotina</taxon>
        <taxon>Sordariomycetes</taxon>
        <taxon>Hypocreomycetidae</taxon>
        <taxon>Microascales</taxon>
        <taxon>Microascaceae</taxon>
        <taxon>Parascedosporium</taxon>
    </lineage>
</organism>
<evidence type="ECO:0000313" key="2">
    <source>
        <dbReference type="EMBL" id="CAI4217640.1"/>
    </source>
</evidence>
<accession>A0A9P1H9C1</accession>
<dbReference type="InterPro" id="IPR010730">
    <property type="entry name" value="HET"/>
</dbReference>